<keyword evidence="16" id="KW-0675">Receptor</keyword>
<evidence type="ECO:0000313" key="17">
    <source>
        <dbReference type="Proteomes" id="UP000596063"/>
    </source>
</evidence>
<comment type="similarity">
    <text evidence="11 12">Belongs to the TonB-dependent receptor family.</text>
</comment>
<evidence type="ECO:0000259" key="14">
    <source>
        <dbReference type="Pfam" id="PF00593"/>
    </source>
</evidence>
<keyword evidence="8 12" id="KW-0798">TonB box</keyword>
<evidence type="ECO:0000256" key="1">
    <source>
        <dbReference type="ARBA" id="ARBA00004571"/>
    </source>
</evidence>
<dbReference type="KEGG" id="snan:I6N98_06795"/>
<keyword evidence="10 11" id="KW-0998">Cell outer membrane</keyword>
<dbReference type="EMBL" id="CP066167">
    <property type="protein sequence ID" value="QQD19553.1"/>
    <property type="molecule type" value="Genomic_DNA"/>
</dbReference>
<evidence type="ECO:0000256" key="9">
    <source>
        <dbReference type="ARBA" id="ARBA00023136"/>
    </source>
</evidence>
<proteinExistence type="inferred from homology"/>
<evidence type="ECO:0000256" key="12">
    <source>
        <dbReference type="RuleBase" id="RU003357"/>
    </source>
</evidence>
<evidence type="ECO:0000256" key="2">
    <source>
        <dbReference type="ARBA" id="ARBA00022448"/>
    </source>
</evidence>
<evidence type="ECO:0000256" key="4">
    <source>
        <dbReference type="ARBA" id="ARBA00022496"/>
    </source>
</evidence>
<name>A0A7T4URS3_9GAMM</name>
<dbReference type="GO" id="GO:0009279">
    <property type="term" value="C:cell outer membrane"/>
    <property type="evidence" value="ECO:0007669"/>
    <property type="project" value="UniProtKB-SubCell"/>
</dbReference>
<evidence type="ECO:0000256" key="6">
    <source>
        <dbReference type="ARBA" id="ARBA00023004"/>
    </source>
</evidence>
<feature type="chain" id="PRO_5032834191" evidence="13">
    <location>
        <begin position="27"/>
        <end position="789"/>
    </location>
</feature>
<dbReference type="AlphaFoldDB" id="A0A7T4URS3"/>
<keyword evidence="2 11" id="KW-0813">Transport</keyword>
<keyword evidence="9 11" id="KW-0472">Membrane</keyword>
<dbReference type="PANTHER" id="PTHR32552">
    <property type="entry name" value="FERRICHROME IRON RECEPTOR-RELATED"/>
    <property type="match status" value="1"/>
</dbReference>
<dbReference type="Gene3D" id="2.40.170.20">
    <property type="entry name" value="TonB-dependent receptor, beta-barrel domain"/>
    <property type="match status" value="1"/>
</dbReference>
<reference evidence="16 17" key="1">
    <citation type="submission" date="2020-12" db="EMBL/GenBank/DDBJ databases">
        <authorList>
            <person name="Shan Y."/>
        </authorList>
    </citation>
    <scope>NUCLEOTIDE SEQUENCE [LARGE SCALE GENOMIC DNA]</scope>
    <source>
        <strain evidence="17">csc3.9</strain>
    </source>
</reference>
<accession>A0A7T4URS3</accession>
<dbReference type="Proteomes" id="UP000596063">
    <property type="component" value="Chromosome"/>
</dbReference>
<dbReference type="InterPro" id="IPR000531">
    <property type="entry name" value="Beta-barrel_TonB"/>
</dbReference>
<dbReference type="Pfam" id="PF00593">
    <property type="entry name" value="TonB_dep_Rec_b-barrel"/>
    <property type="match status" value="1"/>
</dbReference>
<feature type="signal peptide" evidence="13">
    <location>
        <begin position="1"/>
        <end position="26"/>
    </location>
</feature>
<comment type="subcellular location">
    <subcellularLocation>
        <location evidence="1 11">Cell outer membrane</location>
        <topology evidence="1 11">Multi-pass membrane protein</topology>
    </subcellularLocation>
</comment>
<keyword evidence="6" id="KW-0408">Iron</keyword>
<keyword evidence="7" id="KW-0406">Ion transport</keyword>
<evidence type="ECO:0000313" key="16">
    <source>
        <dbReference type="EMBL" id="QQD19553.1"/>
    </source>
</evidence>
<evidence type="ECO:0000256" key="13">
    <source>
        <dbReference type="SAM" id="SignalP"/>
    </source>
</evidence>
<feature type="domain" description="TonB-dependent receptor-like beta-barrel" evidence="14">
    <location>
        <begin position="259"/>
        <end position="750"/>
    </location>
</feature>
<dbReference type="PROSITE" id="PS52016">
    <property type="entry name" value="TONB_DEPENDENT_REC_3"/>
    <property type="match status" value="1"/>
</dbReference>
<evidence type="ECO:0000256" key="10">
    <source>
        <dbReference type="ARBA" id="ARBA00023237"/>
    </source>
</evidence>
<dbReference type="GO" id="GO:0006826">
    <property type="term" value="P:iron ion transport"/>
    <property type="evidence" value="ECO:0007669"/>
    <property type="project" value="UniProtKB-KW"/>
</dbReference>
<evidence type="ECO:0000256" key="3">
    <source>
        <dbReference type="ARBA" id="ARBA00022452"/>
    </source>
</evidence>
<keyword evidence="3 11" id="KW-1134">Transmembrane beta strand</keyword>
<evidence type="ECO:0000256" key="11">
    <source>
        <dbReference type="PROSITE-ProRule" id="PRU01360"/>
    </source>
</evidence>
<protein>
    <submittedName>
        <fullName evidence="16">TonB-dependent receptor</fullName>
    </submittedName>
</protein>
<dbReference type="Pfam" id="PF07715">
    <property type="entry name" value="Plug"/>
    <property type="match status" value="1"/>
</dbReference>
<keyword evidence="13" id="KW-0732">Signal</keyword>
<keyword evidence="4" id="KW-0410">Iron transport</keyword>
<dbReference type="InterPro" id="IPR012910">
    <property type="entry name" value="Plug_dom"/>
</dbReference>
<evidence type="ECO:0000256" key="8">
    <source>
        <dbReference type="ARBA" id="ARBA00023077"/>
    </source>
</evidence>
<evidence type="ECO:0000259" key="15">
    <source>
        <dbReference type="Pfam" id="PF07715"/>
    </source>
</evidence>
<evidence type="ECO:0000256" key="5">
    <source>
        <dbReference type="ARBA" id="ARBA00022692"/>
    </source>
</evidence>
<gene>
    <name evidence="16" type="ORF">I6N98_06795</name>
</gene>
<keyword evidence="5 11" id="KW-0812">Transmembrane</keyword>
<organism evidence="16 17">
    <name type="scientific">Spongiibacter nanhainus</name>
    <dbReference type="NCBI Taxonomy" id="2794344"/>
    <lineage>
        <taxon>Bacteria</taxon>
        <taxon>Pseudomonadati</taxon>
        <taxon>Pseudomonadota</taxon>
        <taxon>Gammaproteobacteria</taxon>
        <taxon>Cellvibrionales</taxon>
        <taxon>Spongiibacteraceae</taxon>
        <taxon>Spongiibacter</taxon>
    </lineage>
</organism>
<dbReference type="PANTHER" id="PTHR32552:SF81">
    <property type="entry name" value="TONB-DEPENDENT OUTER MEMBRANE RECEPTOR"/>
    <property type="match status" value="1"/>
</dbReference>
<dbReference type="InterPro" id="IPR036942">
    <property type="entry name" value="Beta-barrel_TonB_sf"/>
</dbReference>
<keyword evidence="17" id="KW-1185">Reference proteome</keyword>
<feature type="domain" description="TonB-dependent receptor plug" evidence="15">
    <location>
        <begin position="55"/>
        <end position="160"/>
    </location>
</feature>
<sequence length="789" mass="86858">MLKIQKISSLIAVFTAPTLISLGSHAQESGGGASSSNRLLEEVMVTAQKREENSQDVPIMISAFGGEKLDALGVEATADLQKITPGLTFTYTYGYTVIYMRGIGTDAFLPNADPSIATYIDGINIGPSQGKQDTLGPIERVEVLKGPQGTLFGRNATGGAISIITEDPPEEFVGSLKTEFGNYNSELYQLYLGTPITDRLGATVALFKSHQDLYGRNEVLGERGPMRSDFAEGARLKVRWDPLDNLSATFIAQYNNQFTSNSLSQENTRPAPLLAGGVEPDEPDRVWHNNKLGGNSTLNTLYGAIIEWQPGPVDVKFIYSENDADVDEAHYDLDSTEQSQAYFYSADQFNYQKTYELQVLSNEDTWLADHIEWVAGLYRLEGEGGFGSLYLTVNPAGLVANIIGLPDLLSPILGPIINSTPDVVLGNGGILTTESDSAFAQATWFATDRINVTAGIRYQEETRGITNSYLDVVSPLAGNPPNEYFKSGDQSYNIRISDFTAPDLEENTVSPRIALQYFATDTIQIFASAQRGYKSPTYNIVNFFTNPNPVRREEATAFELGFKSDLLDGNLRLNGAIFKTEIEGLLTAIVAIPSGGIVSFRNAGEAEIEGAEVDFQWQPMPDWNSGLVITGGATYLDAYYTDYPDGAGFDDDTGLYFGADSLLGDTSRDFSGNRIVRTPRFTSSVSVNQYIPAGDLGNFEIGVDYYFNSGYNTTPQNSPFYEQDQYELWDARLSYFYDPLGLQLTAFVKNAKDKDYYQSILQQDFGRTVTLAPPRLYGLRLKWDFDTLF</sequence>
<dbReference type="RefSeq" id="WP_198571037.1">
    <property type="nucleotide sequence ID" value="NZ_CP066167.1"/>
</dbReference>
<evidence type="ECO:0000256" key="7">
    <source>
        <dbReference type="ARBA" id="ARBA00023065"/>
    </source>
</evidence>
<dbReference type="InterPro" id="IPR039426">
    <property type="entry name" value="TonB-dep_rcpt-like"/>
</dbReference>
<dbReference type="SUPFAM" id="SSF56935">
    <property type="entry name" value="Porins"/>
    <property type="match status" value="1"/>
</dbReference>